<comment type="caution">
    <text evidence="5">The sequence shown here is derived from an EMBL/GenBank/DDBJ whole genome shotgun (WGS) entry which is preliminary data.</text>
</comment>
<keyword evidence="2" id="KW-0238">DNA-binding</keyword>
<dbReference type="InterPro" id="IPR032783">
    <property type="entry name" value="AraC_lig"/>
</dbReference>
<dbReference type="Pfam" id="PF12833">
    <property type="entry name" value="HTH_18"/>
    <property type="match status" value="1"/>
</dbReference>
<dbReference type="Gene3D" id="1.10.10.60">
    <property type="entry name" value="Homeodomain-like"/>
    <property type="match status" value="2"/>
</dbReference>
<keyword evidence="1" id="KW-0805">Transcription regulation</keyword>
<dbReference type="InterPro" id="IPR050204">
    <property type="entry name" value="AraC_XylS_family_regulators"/>
</dbReference>
<protein>
    <submittedName>
        <fullName evidence="5">AraC family transcriptional regulator</fullName>
    </submittedName>
</protein>
<dbReference type="EMBL" id="BAAFZP010000002">
    <property type="protein sequence ID" value="GAB1584437.1"/>
    <property type="molecule type" value="Genomic_DNA"/>
</dbReference>
<dbReference type="SMART" id="SM00342">
    <property type="entry name" value="HTH_ARAC"/>
    <property type="match status" value="1"/>
</dbReference>
<name>A0ABQ0H6A9_9HYPH</name>
<dbReference type="RefSeq" id="WP_407866834.1">
    <property type="nucleotide sequence ID" value="NZ_BAAFZP010000002.1"/>
</dbReference>
<dbReference type="Proteomes" id="UP001628091">
    <property type="component" value="Unassembled WGS sequence"/>
</dbReference>
<dbReference type="PANTHER" id="PTHR46796">
    <property type="entry name" value="HTH-TYPE TRANSCRIPTIONAL ACTIVATOR RHAS-RELATED"/>
    <property type="match status" value="1"/>
</dbReference>
<feature type="domain" description="HTH araC/xylS-type" evidence="4">
    <location>
        <begin position="158"/>
        <end position="255"/>
    </location>
</feature>
<sequence length="261" mass="27609">MIEMLLSRQKHDRLTAFLQAFGLRASVLRGEADAATANLFVVSQKDGPEPTHIVFRVLGGSPLDGDNVLAAAKIDFGGGANPLVGALPEELVFPLDQQAQMRGLAELFVAEAEESRCGGETVQDRICEIIVVMAIRRAIDMGTVDAGLLAGLAHPVLHPCLVAMHDDPARDWRTGTLARIAGMSRSHFIAQFTKVVGVTPTAYLTAWRLALGHAEIAAGHSVKAAAGRVGFGSAAAFSRAFSRKYGYPPAAIRKTGSPQGS</sequence>
<evidence type="ECO:0000313" key="5">
    <source>
        <dbReference type="EMBL" id="GAB1584437.1"/>
    </source>
</evidence>
<evidence type="ECO:0000313" key="6">
    <source>
        <dbReference type="Proteomes" id="UP001628091"/>
    </source>
</evidence>
<gene>
    <name evidence="5" type="ORF">PPNSA23_43800</name>
</gene>
<dbReference type="Pfam" id="PF12852">
    <property type="entry name" value="Cupin_6"/>
    <property type="match status" value="1"/>
</dbReference>
<evidence type="ECO:0000259" key="4">
    <source>
        <dbReference type="PROSITE" id="PS01124"/>
    </source>
</evidence>
<evidence type="ECO:0000256" key="3">
    <source>
        <dbReference type="ARBA" id="ARBA00023163"/>
    </source>
</evidence>
<keyword evidence="6" id="KW-1185">Reference proteome</keyword>
<proteinExistence type="predicted"/>
<dbReference type="InterPro" id="IPR009057">
    <property type="entry name" value="Homeodomain-like_sf"/>
</dbReference>
<dbReference type="SUPFAM" id="SSF46689">
    <property type="entry name" value="Homeodomain-like"/>
    <property type="match status" value="2"/>
</dbReference>
<reference evidence="5 6" key="1">
    <citation type="submission" date="2024-10" db="EMBL/GenBank/DDBJ databases">
        <title>Isolation, draft genome sequencing and identification of Phyllobacterium sp. NSA23, isolated from leaf soil.</title>
        <authorList>
            <person name="Akita H."/>
        </authorList>
    </citation>
    <scope>NUCLEOTIDE SEQUENCE [LARGE SCALE GENOMIC DNA]</scope>
    <source>
        <strain evidence="5 6">NSA23</strain>
    </source>
</reference>
<evidence type="ECO:0000256" key="1">
    <source>
        <dbReference type="ARBA" id="ARBA00023015"/>
    </source>
</evidence>
<dbReference type="PROSITE" id="PS01124">
    <property type="entry name" value="HTH_ARAC_FAMILY_2"/>
    <property type="match status" value="1"/>
</dbReference>
<accession>A0ABQ0H6A9</accession>
<organism evidence="5 6">
    <name type="scientific">Phyllobacterium phragmitis</name>
    <dbReference type="NCBI Taxonomy" id="2670329"/>
    <lineage>
        <taxon>Bacteria</taxon>
        <taxon>Pseudomonadati</taxon>
        <taxon>Pseudomonadota</taxon>
        <taxon>Alphaproteobacteria</taxon>
        <taxon>Hyphomicrobiales</taxon>
        <taxon>Phyllobacteriaceae</taxon>
        <taxon>Phyllobacterium</taxon>
    </lineage>
</organism>
<keyword evidence="3" id="KW-0804">Transcription</keyword>
<dbReference type="InterPro" id="IPR018060">
    <property type="entry name" value="HTH_AraC"/>
</dbReference>
<dbReference type="PANTHER" id="PTHR46796:SF7">
    <property type="entry name" value="ARAC FAMILY TRANSCRIPTIONAL REGULATOR"/>
    <property type="match status" value="1"/>
</dbReference>
<evidence type="ECO:0000256" key="2">
    <source>
        <dbReference type="ARBA" id="ARBA00023125"/>
    </source>
</evidence>